<reference evidence="3 4" key="1">
    <citation type="submission" date="2023-11" db="EMBL/GenBank/DDBJ databases">
        <title>Dfirmibasis_genome.</title>
        <authorList>
            <person name="Edelbroek B."/>
            <person name="Kjellin J."/>
            <person name="Jerlstrom-Hultqvist J."/>
            <person name="Soderbom F."/>
        </authorList>
    </citation>
    <scope>NUCLEOTIDE SEQUENCE [LARGE SCALE GENOMIC DNA]</scope>
    <source>
        <strain evidence="3 4">TNS-C-14</strain>
    </source>
</reference>
<keyword evidence="4" id="KW-1185">Reference proteome</keyword>
<evidence type="ECO:0000256" key="1">
    <source>
        <dbReference type="SAM" id="MobiDB-lite"/>
    </source>
</evidence>
<evidence type="ECO:0000313" key="4">
    <source>
        <dbReference type="Proteomes" id="UP001344447"/>
    </source>
</evidence>
<name>A0AAN7U0L8_9MYCE</name>
<dbReference type="EMBL" id="JAVFKY010000003">
    <property type="protein sequence ID" value="KAK5578935.1"/>
    <property type="molecule type" value="Genomic_DNA"/>
</dbReference>
<protein>
    <submittedName>
        <fullName evidence="3">Uncharacterized protein</fullName>
    </submittedName>
</protein>
<accession>A0AAN7U0L8</accession>
<evidence type="ECO:0000256" key="2">
    <source>
        <dbReference type="SAM" id="Phobius"/>
    </source>
</evidence>
<proteinExistence type="predicted"/>
<comment type="caution">
    <text evidence="3">The sequence shown here is derived from an EMBL/GenBank/DDBJ whole genome shotgun (WGS) entry which is preliminary data.</text>
</comment>
<sequence>MKNIKFLHVIAILYYIFFIGSIESNHCCKGPLDDNLKCSKVYYDNFVIEYHCINDTLLFIYNNDSNSPENYNDLPPLSLMNSTIIIPNLHNSIPICGKCDAKLTNSFIGIILFIAVLFIGILILILFYYNKDIKNCSQYLPIHSPGSNQSSSSSFLINNNTQNHNSNNNNIYNPYYNSTPYHLSPSSNNSSLNPSLISYHQTRLLGNTHSNININNINNINNNNNNKNIINSSNSNQYTNKNGEKKIIQKN</sequence>
<feature type="transmembrane region" description="Helical" evidence="2">
    <location>
        <begin position="6"/>
        <end position="22"/>
    </location>
</feature>
<evidence type="ECO:0000313" key="3">
    <source>
        <dbReference type="EMBL" id="KAK5578935.1"/>
    </source>
</evidence>
<gene>
    <name evidence="3" type="ORF">RB653_008610</name>
</gene>
<keyword evidence="2" id="KW-0812">Transmembrane</keyword>
<keyword evidence="2" id="KW-1133">Transmembrane helix</keyword>
<keyword evidence="2" id="KW-0472">Membrane</keyword>
<feature type="compositionally biased region" description="Basic and acidic residues" evidence="1">
    <location>
        <begin position="242"/>
        <end position="251"/>
    </location>
</feature>
<organism evidence="3 4">
    <name type="scientific">Dictyostelium firmibasis</name>
    <dbReference type="NCBI Taxonomy" id="79012"/>
    <lineage>
        <taxon>Eukaryota</taxon>
        <taxon>Amoebozoa</taxon>
        <taxon>Evosea</taxon>
        <taxon>Eumycetozoa</taxon>
        <taxon>Dictyostelia</taxon>
        <taxon>Dictyosteliales</taxon>
        <taxon>Dictyosteliaceae</taxon>
        <taxon>Dictyostelium</taxon>
    </lineage>
</organism>
<feature type="region of interest" description="Disordered" evidence="1">
    <location>
        <begin position="232"/>
        <end position="251"/>
    </location>
</feature>
<feature type="transmembrane region" description="Helical" evidence="2">
    <location>
        <begin position="107"/>
        <end position="129"/>
    </location>
</feature>
<dbReference type="Proteomes" id="UP001344447">
    <property type="component" value="Unassembled WGS sequence"/>
</dbReference>
<dbReference type="AlphaFoldDB" id="A0AAN7U0L8"/>